<name>A0A8H6LUC4_9AGAR</name>
<dbReference type="EMBL" id="JACGCI010000280">
    <property type="protein sequence ID" value="KAF6741167.1"/>
    <property type="molecule type" value="Genomic_DNA"/>
</dbReference>
<feature type="compositionally biased region" description="Polar residues" evidence="1">
    <location>
        <begin position="326"/>
        <end position="335"/>
    </location>
</feature>
<feature type="compositionally biased region" description="Low complexity" evidence="1">
    <location>
        <begin position="231"/>
        <end position="243"/>
    </location>
</feature>
<gene>
    <name evidence="2" type="ORF">DFP72DRAFT_862939</name>
</gene>
<comment type="caution">
    <text evidence="2">The sequence shown here is derived from an EMBL/GenBank/DDBJ whole genome shotgun (WGS) entry which is preliminary data.</text>
</comment>
<protein>
    <submittedName>
        <fullName evidence="2">Uncharacterized protein</fullName>
    </submittedName>
</protein>
<reference evidence="2 3" key="1">
    <citation type="submission" date="2020-07" db="EMBL/GenBank/DDBJ databases">
        <title>Comparative genomics of pyrophilous fungi reveals a link between fire events and developmental genes.</title>
        <authorList>
            <consortium name="DOE Joint Genome Institute"/>
            <person name="Steindorff A.S."/>
            <person name="Carver A."/>
            <person name="Calhoun S."/>
            <person name="Stillman K."/>
            <person name="Liu H."/>
            <person name="Lipzen A."/>
            <person name="Pangilinan J."/>
            <person name="Labutti K."/>
            <person name="Bruns T.D."/>
            <person name="Grigoriev I.V."/>
        </authorList>
    </citation>
    <scope>NUCLEOTIDE SEQUENCE [LARGE SCALE GENOMIC DNA]</scope>
    <source>
        <strain evidence="2 3">CBS 144469</strain>
    </source>
</reference>
<proteinExistence type="predicted"/>
<evidence type="ECO:0000256" key="1">
    <source>
        <dbReference type="SAM" id="MobiDB-lite"/>
    </source>
</evidence>
<feature type="compositionally biased region" description="Polar residues" evidence="1">
    <location>
        <begin position="40"/>
        <end position="58"/>
    </location>
</feature>
<accession>A0A8H6LUC4</accession>
<feature type="compositionally biased region" description="Basic and acidic residues" evidence="1">
    <location>
        <begin position="309"/>
        <end position="323"/>
    </location>
</feature>
<feature type="compositionally biased region" description="Low complexity" evidence="1">
    <location>
        <begin position="179"/>
        <end position="193"/>
    </location>
</feature>
<sequence>MSYPSSHRSSPSGVPPRHREFHPPPPLPMTSTHYRDDYHTASSQAQDSTSGDVSNNHSLPPYPPYPYPNDVALPNGSFAVSPSTGNVTLDSQSYAGSRPPLLAEEFEQGSNRDFSPHPSGRPHADCNCNPSCTSNELSFSPGPNTRASPFDIYRPPSRERQDRSPGQQEQQHRYAPPTHSHSSGGSPDSSRVSFGTGGTQPRRGRGEAVQLQRTAAQNAETRRYHLEPHSHSNSSSSRPASRNYDTEQQQDSRHSSSSPHQRSPQPPPQPQPSHSTHHQHYMRHSPQQQHNALDARPPSQQQHQHPTHRGQEPHRYPQQHGDRSTLPVSATNQRASLGPPPGPLARAYSAPTSLHVQETPPFPLWVNQPTSTSSRREGTSSGGRERSDPSTSSAKKIHKKSSSTLGGMLRVAARTFSTESPTPPPQTSPQPVPYEVSTIRWSPEHRMLVGQITVKGELIDVLLPNQAVPFALMPWQGAGHAERGLAPVSGTSGRFLQDGHWDMVREVCEFEGIRVVDRQDCPQY</sequence>
<dbReference type="AlphaFoldDB" id="A0A8H6LUC4"/>
<evidence type="ECO:0000313" key="2">
    <source>
        <dbReference type="EMBL" id="KAF6741167.1"/>
    </source>
</evidence>
<organism evidence="2 3">
    <name type="scientific">Ephemerocybe angulata</name>
    <dbReference type="NCBI Taxonomy" id="980116"/>
    <lineage>
        <taxon>Eukaryota</taxon>
        <taxon>Fungi</taxon>
        <taxon>Dikarya</taxon>
        <taxon>Basidiomycota</taxon>
        <taxon>Agaricomycotina</taxon>
        <taxon>Agaricomycetes</taxon>
        <taxon>Agaricomycetidae</taxon>
        <taxon>Agaricales</taxon>
        <taxon>Agaricineae</taxon>
        <taxon>Psathyrellaceae</taxon>
        <taxon>Ephemerocybe</taxon>
    </lineage>
</organism>
<keyword evidence="3" id="KW-1185">Reference proteome</keyword>
<feature type="compositionally biased region" description="Basic and acidic residues" evidence="1">
    <location>
        <begin position="374"/>
        <end position="388"/>
    </location>
</feature>
<feature type="compositionally biased region" description="Polar residues" evidence="1">
    <location>
        <begin position="128"/>
        <end position="147"/>
    </location>
</feature>
<evidence type="ECO:0000313" key="3">
    <source>
        <dbReference type="Proteomes" id="UP000521943"/>
    </source>
</evidence>
<feature type="compositionally biased region" description="Low complexity" evidence="1">
    <location>
        <begin position="1"/>
        <end position="12"/>
    </location>
</feature>
<feature type="compositionally biased region" description="Polar residues" evidence="1">
    <location>
        <begin position="78"/>
        <end position="95"/>
    </location>
</feature>
<dbReference type="Proteomes" id="UP000521943">
    <property type="component" value="Unassembled WGS sequence"/>
</dbReference>
<feature type="compositionally biased region" description="Basic and acidic residues" evidence="1">
    <location>
        <begin position="220"/>
        <end position="230"/>
    </location>
</feature>
<feature type="region of interest" description="Disordered" evidence="1">
    <location>
        <begin position="1"/>
        <end position="407"/>
    </location>
</feature>